<dbReference type="AlphaFoldDB" id="M7SHL4"/>
<sequence>MRGETETISLVASPTQTVAEDLGEDGIIDLTRALSSTAAPSRTLTPALEDPACLRRPVDLELSSTPAFSATLDAETPRPQSPIPKQKPSSDAQAESSRTAQPATPPRNSDAANGSRSQTPLIPASRKRRAEEDVDDEPVAVKKEEENSRSNEISLTPHHNRAGRAIKFEIEVDEDGDNSSDDDVIEISPFKRLKGRQDIRSYFETGPFRRLQRSESPSPLPPPEPFYHPDFPERPPLRCPNRNQDHTLRAGVVCEAARTNRNMGREYYRCAACPGFGGFICWADGRGIRPDNPRCDCGYAAREDITGGSSKQPDTLWYKCATNACGFRRYDWDDPLAPEEVNARCGREVYRL</sequence>
<evidence type="ECO:0000256" key="1">
    <source>
        <dbReference type="SAM" id="MobiDB-lite"/>
    </source>
</evidence>
<protein>
    <submittedName>
        <fullName evidence="2">Uncharacterized protein</fullName>
    </submittedName>
</protein>
<evidence type="ECO:0000313" key="3">
    <source>
        <dbReference type="Proteomes" id="UP000012174"/>
    </source>
</evidence>
<accession>M7SHL4</accession>
<proteinExistence type="predicted"/>
<keyword evidence="3" id="KW-1185">Reference proteome</keyword>
<dbReference type="Proteomes" id="UP000012174">
    <property type="component" value="Unassembled WGS sequence"/>
</dbReference>
<feature type="region of interest" description="Disordered" evidence="1">
    <location>
        <begin position="65"/>
        <end position="160"/>
    </location>
</feature>
<dbReference type="KEGG" id="ela:UCREL1_9276"/>
<feature type="compositionally biased region" description="Basic and acidic residues" evidence="1">
    <location>
        <begin position="139"/>
        <end position="149"/>
    </location>
</feature>
<dbReference type="HOGENOM" id="CLU_787620_0_0_1"/>
<dbReference type="OrthoDB" id="4469945at2759"/>
<reference evidence="3" key="1">
    <citation type="journal article" date="2013" name="Genome Announc.">
        <title>Draft genome sequence of the grapevine dieback fungus Eutypa lata UCR-EL1.</title>
        <authorList>
            <person name="Blanco-Ulate B."/>
            <person name="Rolshausen P.E."/>
            <person name="Cantu D."/>
        </authorList>
    </citation>
    <scope>NUCLEOTIDE SEQUENCE [LARGE SCALE GENOMIC DNA]</scope>
    <source>
        <strain evidence="3">UCR-EL1</strain>
    </source>
</reference>
<evidence type="ECO:0000313" key="2">
    <source>
        <dbReference type="EMBL" id="EMR63763.1"/>
    </source>
</evidence>
<feature type="compositionally biased region" description="Polar residues" evidence="1">
    <location>
        <begin position="91"/>
        <end position="120"/>
    </location>
</feature>
<organism evidence="2 3">
    <name type="scientific">Eutypa lata (strain UCR-EL1)</name>
    <name type="common">Grapevine dieback disease fungus</name>
    <name type="synonym">Eutypa armeniacae</name>
    <dbReference type="NCBI Taxonomy" id="1287681"/>
    <lineage>
        <taxon>Eukaryota</taxon>
        <taxon>Fungi</taxon>
        <taxon>Dikarya</taxon>
        <taxon>Ascomycota</taxon>
        <taxon>Pezizomycotina</taxon>
        <taxon>Sordariomycetes</taxon>
        <taxon>Xylariomycetidae</taxon>
        <taxon>Xylariales</taxon>
        <taxon>Diatrypaceae</taxon>
        <taxon>Eutypa</taxon>
    </lineage>
</organism>
<gene>
    <name evidence="2" type="ORF">UCREL1_9276</name>
</gene>
<feature type="region of interest" description="Disordered" evidence="1">
    <location>
        <begin position="204"/>
        <end position="228"/>
    </location>
</feature>
<name>M7SHL4_EUTLA</name>
<dbReference type="EMBL" id="KB707177">
    <property type="protein sequence ID" value="EMR63763.1"/>
    <property type="molecule type" value="Genomic_DNA"/>
</dbReference>